<dbReference type="AlphaFoldDB" id="A0A9N7UBL3"/>
<accession>A0A9N7UBL3</accession>
<evidence type="ECO:0000256" key="1">
    <source>
        <dbReference type="SAM" id="MobiDB-lite"/>
    </source>
</evidence>
<evidence type="ECO:0000313" key="3">
    <source>
        <dbReference type="EMBL" id="CAB1427361.1"/>
    </source>
</evidence>
<feature type="region of interest" description="Disordered" evidence="1">
    <location>
        <begin position="146"/>
        <end position="167"/>
    </location>
</feature>
<feature type="compositionally biased region" description="Basic and acidic residues" evidence="1">
    <location>
        <begin position="91"/>
        <end position="100"/>
    </location>
</feature>
<proteinExistence type="predicted"/>
<dbReference type="PANTHER" id="PTHR13103">
    <property type="entry name" value="SCHWANNOMIN INTERACTING PROTEIN 1"/>
    <property type="match status" value="1"/>
</dbReference>
<reference evidence="3" key="1">
    <citation type="submission" date="2020-03" db="EMBL/GenBank/DDBJ databases">
        <authorList>
            <person name="Weist P."/>
        </authorList>
    </citation>
    <scope>NUCLEOTIDE SEQUENCE</scope>
</reference>
<dbReference type="GO" id="GO:0030054">
    <property type="term" value="C:cell junction"/>
    <property type="evidence" value="ECO:0007669"/>
    <property type="project" value="TreeGrafter"/>
</dbReference>
<feature type="domain" description="Schwannomin interacting protein 1 C-terminal" evidence="2">
    <location>
        <begin position="263"/>
        <end position="323"/>
    </location>
</feature>
<organism evidence="3 4">
    <name type="scientific">Pleuronectes platessa</name>
    <name type="common">European plaice</name>
    <dbReference type="NCBI Taxonomy" id="8262"/>
    <lineage>
        <taxon>Eukaryota</taxon>
        <taxon>Metazoa</taxon>
        <taxon>Chordata</taxon>
        <taxon>Craniata</taxon>
        <taxon>Vertebrata</taxon>
        <taxon>Euteleostomi</taxon>
        <taxon>Actinopterygii</taxon>
        <taxon>Neopterygii</taxon>
        <taxon>Teleostei</taxon>
        <taxon>Neoteleostei</taxon>
        <taxon>Acanthomorphata</taxon>
        <taxon>Carangaria</taxon>
        <taxon>Pleuronectiformes</taxon>
        <taxon>Pleuronectoidei</taxon>
        <taxon>Pleuronectidae</taxon>
        <taxon>Pleuronectes</taxon>
    </lineage>
</organism>
<comment type="caution">
    <text evidence="3">The sequence shown here is derived from an EMBL/GenBank/DDBJ whole genome shotgun (WGS) entry which is preliminary data.</text>
</comment>
<sequence>MEGGLVDSPGLLVTERPGVPELRAPPGGGQEGLRTGEQRAGDGFLNPVKLSGGGRPPSVPLLGNNCTRRRGTEARTLQLHKPGHSGSTKELSMEGEKETAEEKEEEEKEEEEKQLHPHVAVASPMDYQDRPIIHWEDLSQRIAELEKQEQDRRERSKKGTGGRMEESRGGAWRDVWEEEEGDLRRCRVAVVTSRFLSHRNLQLCFINSSDSDDEDDGSNKKVAMGTERGLKQEVAGALRRLRDELLEEQRRKEHPAGSSTVARRKHLERLELDECSVQQLSSSRASLQQEVHALSSELVAHLLVRDQLRTKQDAVLLDVQDLT</sequence>
<dbReference type="Proteomes" id="UP001153269">
    <property type="component" value="Unassembled WGS sequence"/>
</dbReference>
<dbReference type="GO" id="GO:0035332">
    <property type="term" value="P:positive regulation of hippo signaling"/>
    <property type="evidence" value="ECO:0007669"/>
    <property type="project" value="TreeGrafter"/>
</dbReference>
<dbReference type="GO" id="GO:0005886">
    <property type="term" value="C:plasma membrane"/>
    <property type="evidence" value="ECO:0007669"/>
    <property type="project" value="TreeGrafter"/>
</dbReference>
<evidence type="ECO:0000313" key="4">
    <source>
        <dbReference type="Proteomes" id="UP001153269"/>
    </source>
</evidence>
<dbReference type="EMBL" id="CADEAL010000964">
    <property type="protein sequence ID" value="CAB1427361.1"/>
    <property type="molecule type" value="Genomic_DNA"/>
</dbReference>
<dbReference type="InterPro" id="IPR039045">
    <property type="entry name" value="SCHIP_1"/>
</dbReference>
<protein>
    <recommendedName>
        <fullName evidence="2">Schwannomin interacting protein 1 C-terminal domain-containing protein</fullName>
    </recommendedName>
</protein>
<feature type="region of interest" description="Disordered" evidence="1">
    <location>
        <begin position="207"/>
        <end position="228"/>
    </location>
</feature>
<dbReference type="Pfam" id="PF10148">
    <property type="entry name" value="SCHIP-1_C"/>
    <property type="match status" value="1"/>
</dbReference>
<gene>
    <name evidence="3" type="ORF">PLEPLA_LOCUS15300</name>
</gene>
<dbReference type="InterPro" id="IPR015649">
    <property type="entry name" value="SCHIP_1_C"/>
</dbReference>
<evidence type="ECO:0000259" key="2">
    <source>
        <dbReference type="Pfam" id="PF10148"/>
    </source>
</evidence>
<keyword evidence="4" id="KW-1185">Reference proteome</keyword>
<name>A0A9N7UBL3_PLEPL</name>
<feature type="region of interest" description="Disordered" evidence="1">
    <location>
        <begin position="1"/>
        <end position="121"/>
    </location>
</feature>
<feature type="compositionally biased region" description="Acidic residues" evidence="1">
    <location>
        <begin position="101"/>
        <end position="112"/>
    </location>
</feature>
<dbReference type="PANTHER" id="PTHR13103:SF4">
    <property type="entry name" value="SCHWANNOMIN-INTERACTING PROTEIN 1-LIKE ISOFORM X1"/>
    <property type="match status" value="1"/>
</dbReference>